<dbReference type="AlphaFoldDB" id="A0A1S2PS00"/>
<accession>A0A1S2PS00</accession>
<name>A0A1S2PS00_9ACTN</name>
<dbReference type="InterPro" id="IPR051448">
    <property type="entry name" value="CdaR-like_regulators"/>
</dbReference>
<dbReference type="InterPro" id="IPR025751">
    <property type="entry name" value="RsbRD_N_dom"/>
</dbReference>
<dbReference type="RefSeq" id="WP_071384652.1">
    <property type="nucleotide sequence ID" value="NZ_MLYO01000062.1"/>
</dbReference>
<evidence type="ECO:0000259" key="4">
    <source>
        <dbReference type="Pfam" id="PF17853"/>
    </source>
</evidence>
<feature type="domain" description="RsbT co-antagonist protein RsbRD N-terminal" evidence="3">
    <location>
        <begin position="34"/>
        <end position="162"/>
    </location>
</feature>
<feature type="domain" description="PucR C-terminal helix-turn-helix" evidence="2">
    <location>
        <begin position="332"/>
        <end position="388"/>
    </location>
</feature>
<evidence type="ECO:0008006" key="7">
    <source>
        <dbReference type="Google" id="ProtNLM"/>
    </source>
</evidence>
<dbReference type="InterPro" id="IPR025736">
    <property type="entry name" value="PucR_C-HTH_dom"/>
</dbReference>
<dbReference type="Pfam" id="PF13556">
    <property type="entry name" value="HTH_30"/>
    <property type="match status" value="1"/>
</dbReference>
<protein>
    <recommendedName>
        <fullName evidence="7">PucR C-terminal helix-turn-helix domain-containing protein</fullName>
    </recommendedName>
</protein>
<evidence type="ECO:0000259" key="2">
    <source>
        <dbReference type="Pfam" id="PF13556"/>
    </source>
</evidence>
<evidence type="ECO:0000256" key="1">
    <source>
        <dbReference type="ARBA" id="ARBA00006754"/>
    </source>
</evidence>
<feature type="domain" description="CdaR GGDEF-like" evidence="4">
    <location>
        <begin position="187"/>
        <end position="288"/>
    </location>
</feature>
<dbReference type="Pfam" id="PF17853">
    <property type="entry name" value="GGDEF_2"/>
    <property type="match status" value="1"/>
</dbReference>
<evidence type="ECO:0000259" key="3">
    <source>
        <dbReference type="Pfam" id="PF14361"/>
    </source>
</evidence>
<gene>
    <name evidence="5" type="ORF">BIV23_33000</name>
</gene>
<dbReference type="PANTHER" id="PTHR33744:SF1">
    <property type="entry name" value="DNA-BINDING TRANSCRIPTIONAL ACTIVATOR ADER"/>
    <property type="match status" value="1"/>
</dbReference>
<comment type="similarity">
    <text evidence="1">Belongs to the CdaR family.</text>
</comment>
<dbReference type="Proteomes" id="UP000179642">
    <property type="component" value="Unassembled WGS sequence"/>
</dbReference>
<proteinExistence type="inferred from homology"/>
<dbReference type="InterPro" id="IPR042070">
    <property type="entry name" value="PucR_C-HTH_sf"/>
</dbReference>
<dbReference type="PANTHER" id="PTHR33744">
    <property type="entry name" value="CARBOHYDRATE DIACID REGULATOR"/>
    <property type="match status" value="1"/>
</dbReference>
<reference evidence="5 6" key="1">
    <citation type="submission" date="2016-10" db="EMBL/GenBank/DDBJ databases">
        <title>Genome sequence of Streptomyces sp. MUSC 1.</title>
        <authorList>
            <person name="Lee L.-H."/>
            <person name="Ser H.-L."/>
            <person name="Law J.W.-F."/>
        </authorList>
    </citation>
    <scope>NUCLEOTIDE SEQUENCE [LARGE SCALE GENOMIC DNA]</scope>
    <source>
        <strain evidence="5 6">MUSC 1</strain>
    </source>
</reference>
<keyword evidence="6" id="KW-1185">Reference proteome</keyword>
<comment type="caution">
    <text evidence="5">The sequence shown here is derived from an EMBL/GenBank/DDBJ whole genome shotgun (WGS) entry which is preliminary data.</text>
</comment>
<dbReference type="Gene3D" id="1.10.10.2840">
    <property type="entry name" value="PucR C-terminal helix-turn-helix domain"/>
    <property type="match status" value="1"/>
</dbReference>
<dbReference type="Pfam" id="PF14361">
    <property type="entry name" value="RsbRD_N"/>
    <property type="match status" value="1"/>
</dbReference>
<dbReference type="EMBL" id="MLYO01000062">
    <property type="protein sequence ID" value="OIJ96362.1"/>
    <property type="molecule type" value="Genomic_DNA"/>
</dbReference>
<evidence type="ECO:0000313" key="5">
    <source>
        <dbReference type="EMBL" id="OIJ96362.1"/>
    </source>
</evidence>
<evidence type="ECO:0000313" key="6">
    <source>
        <dbReference type="Proteomes" id="UP000179642"/>
    </source>
</evidence>
<dbReference type="InterPro" id="IPR041522">
    <property type="entry name" value="CdaR_GGDEF"/>
</dbReference>
<sequence>MVEPVTEGAGAQGDTAAAWQPVVELCASLAAELPTVIPRIVDRIRLEIPSYGIVDREQQERDVTRHYQGLLTGVAARRSPTREEVEAAHALGAERAATGLPLHALIEAYHVGYREMWNVLLARAQSHDTRAGAQLLSIVGMVWTWVQASSSAAAEAYGVAVRAADATLLRLTHQFLDGLATAAPAGVDLEQLAAALTFDPAGGFQALCSPAEAWTDERMMDLRHRRWPGTLRCATRGNLMIALVQDISPQAVVEAAQRQNPDASFGIGLPRTGLPGAAMSMADARAALPLADPGQVKSFADHWLLATLAPTAQRFAVLLEPRREAARQHPDLAETVLRFAENGFSLTATARVLHVHPNTVKYRLQRWQQLTDWDVRTWHGLSSTMIALGLPTL</sequence>
<organism evidence="5 6">
    <name type="scientific">Streptomyces monashensis</name>
    <dbReference type="NCBI Taxonomy" id="1678012"/>
    <lineage>
        <taxon>Bacteria</taxon>
        <taxon>Bacillati</taxon>
        <taxon>Actinomycetota</taxon>
        <taxon>Actinomycetes</taxon>
        <taxon>Kitasatosporales</taxon>
        <taxon>Streptomycetaceae</taxon>
        <taxon>Streptomyces</taxon>
    </lineage>
</organism>